<name>A0A2S7KN37_9FLAO</name>
<comment type="caution">
    <text evidence="2">The sequence shown here is derived from an EMBL/GenBank/DDBJ whole genome shotgun (WGS) entry which is preliminary data.</text>
</comment>
<evidence type="ECO:0000313" key="3">
    <source>
        <dbReference type="Proteomes" id="UP000239800"/>
    </source>
</evidence>
<dbReference type="InterPro" id="IPR032274">
    <property type="entry name" value="DUF4835"/>
</dbReference>
<reference evidence="2 3" key="1">
    <citation type="submission" date="2016-11" db="EMBL/GenBank/DDBJ databases">
        <title>Trade-off between light-utilization and light-protection in marine flavobacteria.</title>
        <authorList>
            <person name="Kumagai Y."/>
        </authorList>
    </citation>
    <scope>NUCLEOTIDE SEQUENCE [LARGE SCALE GENOMIC DNA]</scope>
    <source>
        <strain evidence="2 3">NBRC 107741</strain>
    </source>
</reference>
<sequence length="295" mass="33532">MRSIIAIILIFSFTVSYSQELNATVNIDAVQTGQPNLQVFRTLEQQLTEYLNNTRWTNQAVKNQERIDCNFSIIVSAFDGTLFSASLQVQASRPVYNSTYDSPIYNYNDAQFNFDYIEFQPLVFNLNRFDSNLMSVIAYHVYTILALDAATFERGAGIPFFQTAKQIINTAAGSNFSGWKATDGQQSRFRYNDAILSNLFAPYQDVLYDYHRLGMDVMADNPREGKEAVIASMQGLKGINSRRPNSFVLRTFFDAKSQEISSMFSGGPQVDIANFVEDLNRMAPTKRNDWSQIKF</sequence>
<evidence type="ECO:0000256" key="1">
    <source>
        <dbReference type="SAM" id="SignalP"/>
    </source>
</evidence>
<evidence type="ECO:0000313" key="2">
    <source>
        <dbReference type="EMBL" id="PQB04022.1"/>
    </source>
</evidence>
<feature type="signal peptide" evidence="1">
    <location>
        <begin position="1"/>
        <end position="18"/>
    </location>
</feature>
<dbReference type="RefSeq" id="WP_104811946.1">
    <property type="nucleotide sequence ID" value="NZ_MQUB01000001.1"/>
</dbReference>
<proteinExistence type="predicted"/>
<accession>A0A2S7KN37</accession>
<keyword evidence="3" id="KW-1185">Reference proteome</keyword>
<dbReference type="EMBL" id="MQUB01000001">
    <property type="protein sequence ID" value="PQB04022.1"/>
    <property type="molecule type" value="Genomic_DNA"/>
</dbReference>
<feature type="chain" id="PRO_5015590146" evidence="1">
    <location>
        <begin position="19"/>
        <end position="295"/>
    </location>
</feature>
<dbReference type="Pfam" id="PF16119">
    <property type="entry name" value="DUF4835"/>
    <property type="match status" value="1"/>
</dbReference>
<dbReference type="AlphaFoldDB" id="A0A2S7KN37"/>
<gene>
    <name evidence="2" type="ORF">BST85_03235</name>
</gene>
<dbReference type="Proteomes" id="UP000239800">
    <property type="component" value="Unassembled WGS sequence"/>
</dbReference>
<dbReference type="OrthoDB" id="9773381at2"/>
<protein>
    <submittedName>
        <fullName evidence="2">DUF4835 domain-containing protein</fullName>
    </submittedName>
</protein>
<organism evidence="2 3">
    <name type="scientific">Aureitalea marina</name>
    <dbReference type="NCBI Taxonomy" id="930804"/>
    <lineage>
        <taxon>Bacteria</taxon>
        <taxon>Pseudomonadati</taxon>
        <taxon>Bacteroidota</taxon>
        <taxon>Flavobacteriia</taxon>
        <taxon>Flavobacteriales</taxon>
        <taxon>Flavobacteriaceae</taxon>
        <taxon>Aureitalea</taxon>
    </lineage>
</organism>
<keyword evidence="1" id="KW-0732">Signal</keyword>